<feature type="region of interest" description="Disordered" evidence="3">
    <location>
        <begin position="423"/>
        <end position="461"/>
    </location>
</feature>
<dbReference type="AlphaFoldDB" id="A0AAW6AUD6"/>
<dbReference type="SUPFAM" id="SSF69360">
    <property type="entry name" value="Cell wall binding repeat"/>
    <property type="match status" value="1"/>
</dbReference>
<dbReference type="RefSeq" id="WP_003497905.1">
    <property type="nucleotide sequence ID" value="NZ_BAABZD010000003.1"/>
</dbReference>
<gene>
    <name evidence="5" type="ORF">K5I21_23670</name>
    <name evidence="6" type="ORF">PM006_03690</name>
</gene>
<name>A0AAW6AUD6_CLOSY</name>
<dbReference type="Pfam" id="PF19127">
    <property type="entry name" value="Choline_bind_3"/>
    <property type="match status" value="2"/>
</dbReference>
<dbReference type="InterPro" id="IPR018337">
    <property type="entry name" value="Cell_wall/Cho-bd_repeat"/>
</dbReference>
<evidence type="ECO:0000313" key="5">
    <source>
        <dbReference type="EMBL" id="MCK0088804.1"/>
    </source>
</evidence>
<comment type="caution">
    <text evidence="5">The sequence shown here is derived from an EMBL/GenBank/DDBJ whole genome shotgun (WGS) entry which is preliminary data.</text>
</comment>
<protein>
    <submittedName>
        <fullName evidence="5">Cell wall-binding protein</fullName>
    </submittedName>
</protein>
<evidence type="ECO:0000256" key="4">
    <source>
        <dbReference type="SAM" id="SignalP"/>
    </source>
</evidence>
<dbReference type="GeneID" id="57968082"/>
<reference evidence="6" key="2">
    <citation type="submission" date="2023-01" db="EMBL/GenBank/DDBJ databases">
        <title>Human gut microbiome strain richness.</title>
        <authorList>
            <person name="Chen-Liaw A."/>
        </authorList>
    </citation>
    <scope>NUCLEOTIDE SEQUENCE</scope>
    <source>
        <strain evidence="6">B1_m1001713B170214d0_201011</strain>
    </source>
</reference>
<dbReference type="Proteomes" id="UP001300871">
    <property type="component" value="Unassembled WGS sequence"/>
</dbReference>
<evidence type="ECO:0000256" key="1">
    <source>
        <dbReference type="ARBA" id="ARBA00022737"/>
    </source>
</evidence>
<dbReference type="PROSITE" id="PS51170">
    <property type="entry name" value="CW"/>
    <property type="match status" value="1"/>
</dbReference>
<sequence length="461" mass="52452">MRKRGITVFTLSMMLALGTATLTAYAAGWQQSGTDWVYYDSNNYKVTNEWKKGADGLWRYLNSQGVMAVNSWADDEYYVDNNGIMVTNKWLKLQKKNPGWDEENTMVWYYFSNSGKIITDGWSKIDNKYYYFDSDGVMQTGWVDDDTYYTGSDGAMRTGWQYLQDPEDKDSFDDKTVPFEDDEDKHWYYFQSSGKKYVPNISSGDYKLYKIDGVYYCFSETGAMQTGWVNMGDKADGSFENYRFFQENGKVQTGWYSSTPPEDNDLDMDLGNEVEWYYFSSSGIPKVGPPAEEASTSDLVRINGITYLFNEKGNPVYGLRRLRIGNTDEYACYYFGNKATSSVVKGKGTVEEGDGTKSDFYFTESGTKAGRGYTGVKDNYLFYMGKLQKAESGTKYEAIKIDNKVYLVSTSGKIVKSTTVKDSSGTKYKTNSSGQIIQVDEQSDDGKSLAREPIEPDYWED</sequence>
<evidence type="ECO:0000313" key="6">
    <source>
        <dbReference type="EMBL" id="MDB1999290.1"/>
    </source>
</evidence>
<keyword evidence="4" id="KW-0732">Signal</keyword>
<evidence type="ECO:0000256" key="3">
    <source>
        <dbReference type="SAM" id="MobiDB-lite"/>
    </source>
</evidence>
<keyword evidence="1" id="KW-0677">Repeat</keyword>
<feature type="signal peptide" evidence="4">
    <location>
        <begin position="1"/>
        <end position="26"/>
    </location>
</feature>
<evidence type="ECO:0000313" key="7">
    <source>
        <dbReference type="Proteomes" id="UP001203136"/>
    </source>
</evidence>
<reference evidence="5" key="1">
    <citation type="journal article" date="2022" name="Cell Host Microbe">
        <title>Colonization of the live biotherapeutic product VE303 and modulation of the microbiota and metabolites in healthy volunteers.</title>
        <authorList>
            <person name="Dsouza M."/>
            <person name="Menon R."/>
            <person name="Crossette E."/>
            <person name="Bhattarai S.K."/>
            <person name="Schneider J."/>
            <person name="Kim Y.G."/>
            <person name="Reddy S."/>
            <person name="Caballero S."/>
            <person name="Felix C."/>
            <person name="Cornacchione L."/>
            <person name="Hendrickson J."/>
            <person name="Watson A.R."/>
            <person name="Minot S.S."/>
            <person name="Greenfield N."/>
            <person name="Schopf L."/>
            <person name="Szabady R."/>
            <person name="Patarroyo J."/>
            <person name="Smith W."/>
            <person name="Harrison P."/>
            <person name="Kuijper E.J."/>
            <person name="Kelly C.P."/>
            <person name="Olle B."/>
            <person name="Bobilev D."/>
            <person name="Silber J.L."/>
            <person name="Bucci V."/>
            <person name="Roberts B."/>
            <person name="Faith J."/>
            <person name="Norman J.M."/>
        </authorList>
    </citation>
    <scope>NUCLEOTIDE SEQUENCE</scope>
    <source>
        <strain evidence="5">VE303-04</strain>
    </source>
</reference>
<dbReference type="Pfam" id="PF01473">
    <property type="entry name" value="Choline_bind_1"/>
    <property type="match status" value="2"/>
</dbReference>
<proteinExistence type="predicted"/>
<accession>A0AAW6AUD6</accession>
<feature type="chain" id="PRO_5044477577" evidence="4">
    <location>
        <begin position="27"/>
        <end position="461"/>
    </location>
</feature>
<organism evidence="5 7">
    <name type="scientific">Clostridium symbiosum</name>
    <name type="common">Bacteroides symbiosus</name>
    <dbReference type="NCBI Taxonomy" id="1512"/>
    <lineage>
        <taxon>Bacteria</taxon>
        <taxon>Bacillati</taxon>
        <taxon>Bacillota</taxon>
        <taxon>Clostridia</taxon>
        <taxon>Lachnospirales</taxon>
        <taxon>Lachnospiraceae</taxon>
        <taxon>Otoolea</taxon>
    </lineage>
</organism>
<feature type="compositionally biased region" description="Basic and acidic residues" evidence="3">
    <location>
        <begin position="444"/>
        <end position="454"/>
    </location>
</feature>
<dbReference type="EMBL" id="JAQLGM010000006">
    <property type="protein sequence ID" value="MDB1999290.1"/>
    <property type="molecule type" value="Genomic_DNA"/>
</dbReference>
<dbReference type="EMBL" id="JAINVB010000002">
    <property type="protein sequence ID" value="MCK0088804.1"/>
    <property type="molecule type" value="Genomic_DNA"/>
</dbReference>
<feature type="compositionally biased region" description="Polar residues" evidence="3">
    <location>
        <begin position="423"/>
        <end position="436"/>
    </location>
</feature>
<dbReference type="Proteomes" id="UP001203136">
    <property type="component" value="Unassembled WGS sequence"/>
</dbReference>
<dbReference type="Gene3D" id="2.10.270.10">
    <property type="entry name" value="Cholin Binding"/>
    <property type="match status" value="5"/>
</dbReference>
<feature type="repeat" description="Cell wall-binding" evidence="2">
    <location>
        <begin position="119"/>
        <end position="138"/>
    </location>
</feature>
<evidence type="ECO:0000256" key="2">
    <source>
        <dbReference type="PROSITE-ProRule" id="PRU00591"/>
    </source>
</evidence>